<protein>
    <submittedName>
        <fullName evidence="1">Uncharacterized protein</fullName>
    </submittedName>
</protein>
<accession>A0ABR2XDK3</accession>
<comment type="caution">
    <text evidence="1">The sequence shown here is derived from an EMBL/GenBank/DDBJ whole genome shotgun (WGS) entry which is preliminary data.</text>
</comment>
<reference evidence="1 2" key="1">
    <citation type="submission" date="2024-02" db="EMBL/GenBank/DDBJ databases">
        <title>First draft genome assembly of two strains of Seiridium cardinale.</title>
        <authorList>
            <person name="Emiliani G."/>
            <person name="Scali E."/>
        </authorList>
    </citation>
    <scope>NUCLEOTIDE SEQUENCE [LARGE SCALE GENOMIC DNA]</scope>
    <source>
        <strain evidence="1 2">BM-138-000479</strain>
    </source>
</reference>
<evidence type="ECO:0000313" key="1">
    <source>
        <dbReference type="EMBL" id="KAK9771671.1"/>
    </source>
</evidence>
<dbReference type="EMBL" id="JARVKM010000071">
    <property type="protein sequence ID" value="KAK9771671.1"/>
    <property type="molecule type" value="Genomic_DNA"/>
</dbReference>
<name>A0ABR2XDK3_9PEZI</name>
<proteinExistence type="predicted"/>
<organism evidence="1 2">
    <name type="scientific">Seiridium cardinale</name>
    <dbReference type="NCBI Taxonomy" id="138064"/>
    <lineage>
        <taxon>Eukaryota</taxon>
        <taxon>Fungi</taxon>
        <taxon>Dikarya</taxon>
        <taxon>Ascomycota</taxon>
        <taxon>Pezizomycotina</taxon>
        <taxon>Sordariomycetes</taxon>
        <taxon>Xylariomycetidae</taxon>
        <taxon>Amphisphaeriales</taxon>
        <taxon>Sporocadaceae</taxon>
        <taxon>Seiridium</taxon>
    </lineage>
</organism>
<dbReference type="Proteomes" id="UP001465668">
    <property type="component" value="Unassembled WGS sequence"/>
</dbReference>
<gene>
    <name evidence="1" type="ORF">SCAR479_11600</name>
</gene>
<keyword evidence="2" id="KW-1185">Reference proteome</keyword>
<sequence length="101" mass="11313">MLGGVETTGNDPANKNDLELPVGSYYQKIWSTINRYKKALVYPNKQNVDVAAKNIVNDVLSGPPIFIRRGNSSTLSWCWNTFLPYSLFVNMINKESGLSDL</sequence>
<evidence type="ECO:0000313" key="2">
    <source>
        <dbReference type="Proteomes" id="UP001465668"/>
    </source>
</evidence>